<evidence type="ECO:0000313" key="3">
    <source>
        <dbReference type="Proteomes" id="UP000276634"/>
    </source>
</evidence>
<dbReference type="FunFam" id="3.40.50.1820:FF:000487">
    <property type="entry name" value="Dienelactone hydrolase"/>
    <property type="match status" value="1"/>
</dbReference>
<gene>
    <name evidence="2" type="ORF">EDC57_0501</name>
</gene>
<evidence type="ECO:0000259" key="1">
    <source>
        <dbReference type="Pfam" id="PF12146"/>
    </source>
</evidence>
<dbReference type="EMBL" id="RJVI01000001">
    <property type="protein sequence ID" value="ROR34602.1"/>
    <property type="molecule type" value="Genomic_DNA"/>
</dbReference>
<dbReference type="Pfam" id="PF02566">
    <property type="entry name" value="OsmC"/>
    <property type="match status" value="1"/>
</dbReference>
<dbReference type="PANTHER" id="PTHR39624:SF2">
    <property type="entry name" value="OSMC-LIKE PROTEIN"/>
    <property type="match status" value="1"/>
</dbReference>
<accession>A0A3N1YAF0</accession>
<dbReference type="Proteomes" id="UP000276634">
    <property type="component" value="Unassembled WGS sequence"/>
</dbReference>
<evidence type="ECO:0000313" key="2">
    <source>
        <dbReference type="EMBL" id="ROR34602.1"/>
    </source>
</evidence>
<comment type="caution">
    <text evidence="2">The sequence shown here is derived from an EMBL/GenBank/DDBJ whole genome shotgun (WGS) entry which is preliminary data.</text>
</comment>
<reference evidence="2 3" key="1">
    <citation type="submission" date="2018-11" db="EMBL/GenBank/DDBJ databases">
        <title>Genomic Encyclopedia of Type Strains, Phase IV (KMG-IV): sequencing the most valuable type-strain genomes for metagenomic binning, comparative biology and taxonomic classification.</title>
        <authorList>
            <person name="Goeker M."/>
        </authorList>
    </citation>
    <scope>NUCLEOTIDE SEQUENCE [LARGE SCALE GENOMIC DNA]</scope>
    <source>
        <strain evidence="2 3">DSM 100275</strain>
    </source>
</reference>
<proteinExistence type="predicted"/>
<dbReference type="InterPro" id="IPR015946">
    <property type="entry name" value="KH_dom-like_a/b"/>
</dbReference>
<dbReference type="SUPFAM" id="SSF53474">
    <property type="entry name" value="alpha/beta-Hydrolases"/>
    <property type="match status" value="1"/>
</dbReference>
<dbReference type="InterPro" id="IPR022742">
    <property type="entry name" value="Hydrolase_4"/>
</dbReference>
<dbReference type="InterPro" id="IPR036102">
    <property type="entry name" value="OsmC/Ohrsf"/>
</dbReference>
<dbReference type="InterPro" id="IPR003718">
    <property type="entry name" value="OsmC/Ohr_fam"/>
</dbReference>
<dbReference type="RefSeq" id="WP_123399923.1">
    <property type="nucleotide sequence ID" value="NZ_RJVI01000001.1"/>
</dbReference>
<dbReference type="PANTHER" id="PTHR39624">
    <property type="entry name" value="PROTEIN INVOLVED IN RIMO-MEDIATED BETA-METHYLTHIOLATION OF RIBOSOMAL PROTEIN S12 YCAO"/>
    <property type="match status" value="1"/>
</dbReference>
<dbReference type="InterPro" id="IPR029058">
    <property type="entry name" value="AB_hydrolase_fold"/>
</dbReference>
<dbReference type="Gene3D" id="3.30.300.20">
    <property type="match status" value="1"/>
</dbReference>
<sequence>MTRSIRLQFDNGRGERLGAVLDRPLGRPVAYALFAHCFTCGKNLKAAAHIAAALARQGIATLRFDFTGLGESEGEFAGTGFLANVEDLVAAAEYLAAEHGPARILVGHSLGGAAVLAAAARVPEAAAVATIGAPADPAHVTHLLGDAVEVIRREGEAEVRLAGRPFRIRRRFLEDLEAVDLPAAVAALRRPLLILHSPRDTVVGIDNAARIFQAAKHPKSFVSLDRADHLLSDEADSRYVGTVIAAWAARYLEHHPEEQAEAEPAVNQVVARIGRERYLTEICANGHALLADEPVRVGGGNRGPNPYDLLVSALGACTAMTLRMYADRKGWPLEAVEVRLDHAKIHARDCERCQEKDGMVDRIEREIVLEGALDETQRQRLLEIADRCPVHRTLHGEVEVRTRLAG</sequence>
<organism evidence="2 3">
    <name type="scientific">Inmirania thermothiophila</name>
    <dbReference type="NCBI Taxonomy" id="1750597"/>
    <lineage>
        <taxon>Bacteria</taxon>
        <taxon>Pseudomonadati</taxon>
        <taxon>Pseudomonadota</taxon>
        <taxon>Gammaproteobacteria</taxon>
        <taxon>Chromatiales</taxon>
        <taxon>Ectothiorhodospiraceae</taxon>
        <taxon>Inmirania</taxon>
    </lineage>
</organism>
<protein>
    <submittedName>
        <fullName evidence="2">Putative redox protein</fullName>
    </submittedName>
</protein>
<dbReference type="AlphaFoldDB" id="A0A3N1YAF0"/>
<keyword evidence="3" id="KW-1185">Reference proteome</keyword>
<dbReference type="OrthoDB" id="9789573at2"/>
<name>A0A3N1YAF0_9GAMM</name>
<feature type="domain" description="Serine aminopeptidase S33" evidence="1">
    <location>
        <begin position="45"/>
        <end position="133"/>
    </location>
</feature>
<dbReference type="SUPFAM" id="SSF82784">
    <property type="entry name" value="OsmC-like"/>
    <property type="match status" value="1"/>
</dbReference>
<dbReference type="Gene3D" id="3.40.50.1820">
    <property type="entry name" value="alpha/beta hydrolase"/>
    <property type="match status" value="1"/>
</dbReference>
<dbReference type="Pfam" id="PF12146">
    <property type="entry name" value="Hydrolase_4"/>
    <property type="match status" value="1"/>
</dbReference>